<dbReference type="AlphaFoldDB" id="A0A2Z4GHN9"/>
<evidence type="ECO:0000313" key="3">
    <source>
        <dbReference type="Proteomes" id="UP000249873"/>
    </source>
</evidence>
<protein>
    <submittedName>
        <fullName evidence="2">DUF1080 domain-containing protein</fullName>
    </submittedName>
</protein>
<proteinExistence type="predicted"/>
<sequence length="230" mass="25981">MKYINLTFLSLLFLSSCTTSKRAVSLFDGTSLNGWHIDVPAMDKDKDARNPFIIRNGNFVTLGSPGGHLITDASFSNYRMELEYRFVGEPGNCGALVHVSKPRRLYAMFPQSVEVQLKHKNAGDFWCIGENIEVPNMEARRGPKEHWGVDGKKNRRIPNLTGNMENELGEWNKMQIECYKDEVKVWLNGKLVNHGFNATATSGSFALQSEGSEVEFRKVTHHSIKKLSKD</sequence>
<evidence type="ECO:0000259" key="1">
    <source>
        <dbReference type="Pfam" id="PF06439"/>
    </source>
</evidence>
<dbReference type="InterPro" id="IPR010496">
    <property type="entry name" value="AL/BT2_dom"/>
</dbReference>
<dbReference type="PROSITE" id="PS51257">
    <property type="entry name" value="PROKAR_LIPOPROTEIN"/>
    <property type="match status" value="1"/>
</dbReference>
<dbReference type="GO" id="GO:0016787">
    <property type="term" value="F:hydrolase activity"/>
    <property type="evidence" value="ECO:0007669"/>
    <property type="project" value="InterPro"/>
</dbReference>
<gene>
    <name evidence="2" type="ORF">DJ013_21885</name>
</gene>
<dbReference type="RefSeq" id="WP_111374058.1">
    <property type="nucleotide sequence ID" value="NZ_CP029480.1"/>
</dbReference>
<dbReference type="EMBL" id="CP029480">
    <property type="protein sequence ID" value="AWW00692.1"/>
    <property type="molecule type" value="Genomic_DNA"/>
</dbReference>
<feature type="domain" description="3-keto-alpha-glucoside-1,2-lyase/3-keto-2-hydroxy-glucal hydratase" evidence="1">
    <location>
        <begin position="23"/>
        <end position="220"/>
    </location>
</feature>
<dbReference type="Proteomes" id="UP000249873">
    <property type="component" value="Chromosome"/>
</dbReference>
<name>A0A2Z4GHN9_9BACT</name>
<dbReference type="Gene3D" id="2.60.120.560">
    <property type="entry name" value="Exo-inulinase, domain 1"/>
    <property type="match status" value="1"/>
</dbReference>
<dbReference type="Pfam" id="PF06439">
    <property type="entry name" value="3keto-disac_hyd"/>
    <property type="match status" value="1"/>
</dbReference>
<evidence type="ECO:0000313" key="2">
    <source>
        <dbReference type="EMBL" id="AWW00692.1"/>
    </source>
</evidence>
<organism evidence="2 3">
    <name type="scientific">Arcticibacterium luteifluviistationis</name>
    <dbReference type="NCBI Taxonomy" id="1784714"/>
    <lineage>
        <taxon>Bacteria</taxon>
        <taxon>Pseudomonadati</taxon>
        <taxon>Bacteroidota</taxon>
        <taxon>Cytophagia</taxon>
        <taxon>Cytophagales</taxon>
        <taxon>Leadbetterellaceae</taxon>
        <taxon>Arcticibacterium</taxon>
    </lineage>
</organism>
<reference evidence="2 3" key="1">
    <citation type="submission" date="2018-05" db="EMBL/GenBank/DDBJ databases">
        <title>Complete genome sequence of Arcticibacterium luteifluviistationis SM1504T, a cytophagaceae bacterium isolated from Arctic surface seawater.</title>
        <authorList>
            <person name="Li Y."/>
            <person name="Qin Q.-L."/>
        </authorList>
    </citation>
    <scope>NUCLEOTIDE SEQUENCE [LARGE SCALE GENOMIC DNA]</scope>
    <source>
        <strain evidence="2 3">SM1504</strain>
    </source>
</reference>
<dbReference type="KEGG" id="als:DJ013_21885"/>
<dbReference type="OrthoDB" id="259356at2"/>
<keyword evidence="3" id="KW-1185">Reference proteome</keyword>
<accession>A0A2Z4GHN9</accession>